<keyword evidence="2" id="KW-0732">Signal</keyword>
<sequence length="680" mass="74046">MKKTSFGRNYLALALALVLWTPACSDPDGEGQVPDTDIEHPDAGDAGPDSDVEPDVEDPDTEEPDVDGGGEPDVEEVDYCEPGGEGWQRDADQDGLSDCEERELCTDEFDHDSDGDTLSDLEELQLGTDPCAADSDADGVNDDEEELLKLDPLNVCSYPAHYYPNPEACRDGDLWVVSACDEPASEPTEFFVNGVGNWGVGLPPAFANYTNLTISGASVENRQAAAVFDDPANEVAGFILSQSTDGVSSAVQAVQLKRQLIGSVSTVVQEVIGGEFSTHDYNSAAVSRYLLRSPQPRSARAMRDHLLAGVAPFGSGDISGLPSTSGNTYTEYRVYLTTVLRQHQLITLVALAPDTKYESQDKTKFRMDDLTNTTGLATATAADVLRCTRFPPVEEIPQVEFLWVLDQSGSMSDDFDRVRDVAEGFFAELRNTPLDYRLGVTNMWQGGQGELRNPPGWHRDQASFLEEIEEWVVACNGCSGDFGGAEYGIKNARSAIEYMSSNLAPAELRIRPNAEIVTVLMSDEEAQTFQNSGLNTPAGQALMNDFIGFFTGRTTMFSIVTNDGEAYRQVATATGGNYYSLDSPNIEESINDIIIAATGRAANYVLPDVPLSSSLRVFKDGQWVPRSRINGFDYFAATNSIAFFGEYRPSDDDPEDAPINFVAVSYRHFQVNSKPDSNPQ</sequence>
<dbReference type="PROSITE" id="PS50234">
    <property type="entry name" value="VWFA"/>
    <property type="match status" value="1"/>
</dbReference>
<dbReference type="RefSeq" id="WP_111728144.1">
    <property type="nucleotide sequence ID" value="NZ_QHKO01000001.1"/>
</dbReference>
<dbReference type="OrthoDB" id="5480389at2"/>
<feature type="chain" id="PRO_5016338653" description="VWFA domain-containing protein" evidence="2">
    <location>
        <begin position="26"/>
        <end position="680"/>
    </location>
</feature>
<dbReference type="CDD" id="cd00198">
    <property type="entry name" value="vWFA"/>
    <property type="match status" value="1"/>
</dbReference>
<proteinExistence type="predicted"/>
<dbReference type="PANTHER" id="PTHR37467:SF1">
    <property type="entry name" value="EXPORTED CALCIUM-BINDING GLYCOPROTEIN"/>
    <property type="match status" value="1"/>
</dbReference>
<keyword evidence="5" id="KW-1185">Reference proteome</keyword>
<organism evidence="4 5">
    <name type="scientific">Lujinxingia litoralis</name>
    <dbReference type="NCBI Taxonomy" id="2211119"/>
    <lineage>
        <taxon>Bacteria</taxon>
        <taxon>Deltaproteobacteria</taxon>
        <taxon>Bradymonadales</taxon>
        <taxon>Lujinxingiaceae</taxon>
        <taxon>Lujinxingia</taxon>
    </lineage>
</organism>
<feature type="region of interest" description="Disordered" evidence="1">
    <location>
        <begin position="23"/>
        <end position="96"/>
    </location>
</feature>
<evidence type="ECO:0000313" key="5">
    <source>
        <dbReference type="Proteomes" id="UP000249169"/>
    </source>
</evidence>
<dbReference type="InterPro" id="IPR053180">
    <property type="entry name" value="Ca-binding_acidic-repeat"/>
</dbReference>
<protein>
    <recommendedName>
        <fullName evidence="3">VWFA domain-containing protein</fullName>
    </recommendedName>
</protein>
<reference evidence="4 5" key="1">
    <citation type="submission" date="2018-05" db="EMBL/GenBank/DDBJ databases">
        <title>Lujinxingia marina gen. nov. sp. nov., a new facultative anaerobic member of the class Deltaproteobacteria, and proposal of Lujinxingaceae fam. nov.</title>
        <authorList>
            <person name="Li C.-M."/>
        </authorList>
    </citation>
    <scope>NUCLEOTIDE SEQUENCE [LARGE SCALE GENOMIC DNA]</scope>
    <source>
        <strain evidence="4 5">B210</strain>
    </source>
</reference>
<dbReference type="EMBL" id="QHKO01000001">
    <property type="protein sequence ID" value="RAL24972.1"/>
    <property type="molecule type" value="Genomic_DNA"/>
</dbReference>
<feature type="compositionally biased region" description="Acidic residues" evidence="1">
    <location>
        <begin position="48"/>
        <end position="79"/>
    </location>
</feature>
<evidence type="ECO:0000256" key="2">
    <source>
        <dbReference type="SAM" id="SignalP"/>
    </source>
</evidence>
<evidence type="ECO:0000256" key="1">
    <source>
        <dbReference type="SAM" id="MobiDB-lite"/>
    </source>
</evidence>
<name>A0A328CA24_9DELT</name>
<gene>
    <name evidence="4" type="ORF">DL240_01815</name>
</gene>
<dbReference type="PANTHER" id="PTHR37467">
    <property type="entry name" value="EXPORTED CALCIUM-BINDING GLYCOPROTEIN-RELATED"/>
    <property type="match status" value="1"/>
</dbReference>
<dbReference type="SUPFAM" id="SSF53300">
    <property type="entry name" value="vWA-like"/>
    <property type="match status" value="1"/>
</dbReference>
<dbReference type="InterPro" id="IPR002035">
    <property type="entry name" value="VWF_A"/>
</dbReference>
<feature type="domain" description="VWFA" evidence="3">
    <location>
        <begin position="400"/>
        <end position="598"/>
    </location>
</feature>
<dbReference type="InterPro" id="IPR036465">
    <property type="entry name" value="vWFA_dom_sf"/>
</dbReference>
<accession>A0A328CA24</accession>
<evidence type="ECO:0000259" key="3">
    <source>
        <dbReference type="PROSITE" id="PS50234"/>
    </source>
</evidence>
<comment type="caution">
    <text evidence="4">The sequence shown here is derived from an EMBL/GenBank/DDBJ whole genome shotgun (WGS) entry which is preliminary data.</text>
</comment>
<feature type="signal peptide" evidence="2">
    <location>
        <begin position="1"/>
        <end position="25"/>
    </location>
</feature>
<dbReference type="AlphaFoldDB" id="A0A328CA24"/>
<evidence type="ECO:0000313" key="4">
    <source>
        <dbReference type="EMBL" id="RAL24972.1"/>
    </source>
</evidence>
<dbReference type="Proteomes" id="UP000249169">
    <property type="component" value="Unassembled WGS sequence"/>
</dbReference>
<dbReference type="Gene3D" id="3.40.50.410">
    <property type="entry name" value="von Willebrand factor, type A domain"/>
    <property type="match status" value="1"/>
</dbReference>